<evidence type="ECO:0000313" key="1">
    <source>
        <dbReference type="EMBL" id="SPH23938.1"/>
    </source>
</evidence>
<keyword evidence="2" id="KW-1185">Reference proteome</keyword>
<reference evidence="1 2" key="1">
    <citation type="submission" date="2018-03" db="EMBL/GenBank/DDBJ databases">
        <authorList>
            <person name="Keele B.F."/>
        </authorList>
    </citation>
    <scope>NUCLEOTIDE SEQUENCE [LARGE SCALE GENOMIC DNA]</scope>
    <source>
        <strain evidence="1 2">CECT 8626</strain>
    </source>
</reference>
<name>A0A2R8BKN5_9RHOB</name>
<proteinExistence type="predicted"/>
<protein>
    <submittedName>
        <fullName evidence="1">Uncharacterized protein</fullName>
    </submittedName>
</protein>
<gene>
    <name evidence="1" type="ORF">DEA8626_03015</name>
</gene>
<evidence type="ECO:0000313" key="2">
    <source>
        <dbReference type="Proteomes" id="UP000244924"/>
    </source>
</evidence>
<accession>A0A2R8BKN5</accession>
<dbReference type="OrthoDB" id="9824448at2"/>
<dbReference type="Proteomes" id="UP000244924">
    <property type="component" value="Unassembled WGS sequence"/>
</dbReference>
<sequence>MSHSFDIVFDPLADREGRARTASCLVVPRDRFTGKIVQRGITARIVGLGVKARPTLSGALFFEDLPGAPPFQVELDVSRAGYLPVAAFPVDVVEPNKPPRAEPLLDLSPERVVDGETAVLRGHVERDGKEIEGARIVAALDIPGAGTTEDFETRSGKRGAFAVRVRVQTDDTAGAAPSFPLTTTAHVTAFFDGVEKTDGPKDVTDMRTESVGLIDLPT</sequence>
<dbReference type="EMBL" id="OMOQ01000002">
    <property type="protein sequence ID" value="SPH23938.1"/>
    <property type="molecule type" value="Genomic_DNA"/>
</dbReference>
<dbReference type="RefSeq" id="WP_108854001.1">
    <property type="nucleotide sequence ID" value="NZ_OMOQ01000002.1"/>
</dbReference>
<organism evidence="1 2">
    <name type="scientific">Albidovulum aquaemixtae</name>
    <dbReference type="NCBI Taxonomy" id="1542388"/>
    <lineage>
        <taxon>Bacteria</taxon>
        <taxon>Pseudomonadati</taxon>
        <taxon>Pseudomonadota</taxon>
        <taxon>Alphaproteobacteria</taxon>
        <taxon>Rhodobacterales</taxon>
        <taxon>Paracoccaceae</taxon>
        <taxon>Albidovulum</taxon>
    </lineage>
</organism>
<dbReference type="AlphaFoldDB" id="A0A2R8BKN5"/>